<protein>
    <submittedName>
        <fullName evidence="2">OsmC-like protein</fullName>
    </submittedName>
</protein>
<feature type="region of interest" description="Disordered" evidence="1">
    <location>
        <begin position="1"/>
        <end position="28"/>
    </location>
</feature>
<gene>
    <name evidence="2" type="ORF">JO380_000954</name>
</gene>
<sequence length="165" mass="17459">MTTDQDARDVAGTPAPTVAETPDPLANAGDTELWLERTGKRQYVGRSSRGAQVRIGSVGDPEAFSPGELLKIALGACSGLSADAALVHRFGDDVRVTIRVGGATHPTEDRYPALAEVMEVDLSGLDDATRDRLLTVVHRAVDQHCTVGRTLEHGATTTLTVSGER</sequence>
<dbReference type="Gene3D" id="3.30.300.20">
    <property type="match status" value="1"/>
</dbReference>
<dbReference type="InterPro" id="IPR003718">
    <property type="entry name" value="OsmC/Ohr_fam"/>
</dbReference>
<name>A0ABU0GH04_9CELL</name>
<dbReference type="EMBL" id="JAUSVM010000001">
    <property type="protein sequence ID" value="MDQ0424573.1"/>
    <property type="molecule type" value="Genomic_DNA"/>
</dbReference>
<evidence type="ECO:0000256" key="1">
    <source>
        <dbReference type="SAM" id="MobiDB-lite"/>
    </source>
</evidence>
<reference evidence="2 3" key="1">
    <citation type="submission" date="2023-07" db="EMBL/GenBank/DDBJ databases">
        <title>Sequencing the genomes of 1000 actinobacteria strains.</title>
        <authorList>
            <person name="Klenk H.-P."/>
        </authorList>
    </citation>
    <scope>NUCLEOTIDE SEQUENCE [LARGE SCALE GENOMIC DNA]</scope>
    <source>
        <strain evidence="2 3">DSM 14785</strain>
    </source>
</reference>
<organism evidence="2 3">
    <name type="scientific">Cellulomonas iranensis</name>
    <dbReference type="NCBI Taxonomy" id="76862"/>
    <lineage>
        <taxon>Bacteria</taxon>
        <taxon>Bacillati</taxon>
        <taxon>Actinomycetota</taxon>
        <taxon>Actinomycetes</taxon>
        <taxon>Micrococcales</taxon>
        <taxon>Cellulomonadaceae</taxon>
        <taxon>Cellulomonas</taxon>
    </lineage>
</organism>
<comment type="caution">
    <text evidence="2">The sequence shown here is derived from an EMBL/GenBank/DDBJ whole genome shotgun (WGS) entry which is preliminary data.</text>
</comment>
<evidence type="ECO:0000313" key="3">
    <source>
        <dbReference type="Proteomes" id="UP001240250"/>
    </source>
</evidence>
<dbReference type="RefSeq" id="WP_082739636.1">
    <property type="nucleotide sequence ID" value="NZ_JAUSVM010000001.1"/>
</dbReference>
<dbReference type="InterPro" id="IPR036102">
    <property type="entry name" value="OsmC/Ohrsf"/>
</dbReference>
<proteinExistence type="predicted"/>
<dbReference type="Pfam" id="PF02566">
    <property type="entry name" value="OsmC"/>
    <property type="match status" value="1"/>
</dbReference>
<dbReference type="SUPFAM" id="SSF82784">
    <property type="entry name" value="OsmC-like"/>
    <property type="match status" value="1"/>
</dbReference>
<evidence type="ECO:0000313" key="2">
    <source>
        <dbReference type="EMBL" id="MDQ0424573.1"/>
    </source>
</evidence>
<dbReference type="Proteomes" id="UP001240250">
    <property type="component" value="Unassembled WGS sequence"/>
</dbReference>
<accession>A0ABU0GH04</accession>
<dbReference type="InterPro" id="IPR015946">
    <property type="entry name" value="KH_dom-like_a/b"/>
</dbReference>
<keyword evidence="3" id="KW-1185">Reference proteome</keyword>